<reference evidence="1" key="1">
    <citation type="submission" date="2018-05" db="EMBL/GenBank/DDBJ databases">
        <authorList>
            <person name="Lanie J.A."/>
            <person name="Ng W.-L."/>
            <person name="Kazmierczak K.M."/>
            <person name="Andrzejewski T.M."/>
            <person name="Davidsen T.M."/>
            <person name="Wayne K.J."/>
            <person name="Tettelin H."/>
            <person name="Glass J.I."/>
            <person name="Rusch D."/>
            <person name="Podicherti R."/>
            <person name="Tsui H.-C.T."/>
            <person name="Winkler M.E."/>
        </authorList>
    </citation>
    <scope>NUCLEOTIDE SEQUENCE</scope>
</reference>
<organism evidence="1">
    <name type="scientific">marine metagenome</name>
    <dbReference type="NCBI Taxonomy" id="408172"/>
    <lineage>
        <taxon>unclassified sequences</taxon>
        <taxon>metagenomes</taxon>
        <taxon>ecological metagenomes</taxon>
    </lineage>
</organism>
<proteinExistence type="predicted"/>
<gene>
    <name evidence="1" type="ORF">METZ01_LOCUS71589</name>
</gene>
<dbReference type="AlphaFoldDB" id="A0A381TRR3"/>
<evidence type="ECO:0000313" key="1">
    <source>
        <dbReference type="EMBL" id="SVA18735.1"/>
    </source>
</evidence>
<accession>A0A381TRR3</accession>
<dbReference type="EMBL" id="UINC01005053">
    <property type="protein sequence ID" value="SVA18735.1"/>
    <property type="molecule type" value="Genomic_DNA"/>
</dbReference>
<protein>
    <submittedName>
        <fullName evidence="1">Uncharacterized protein</fullName>
    </submittedName>
</protein>
<sequence length="320" mass="38155">MNYKRKYIMLKEAGLIDETDILLLYSCDRTIIQQIKNKRRRLNDLFESSNQKITLIQNNVRNFLIRQKFKDFSAQYKNMYINYQNNYTLLGDEIKNVPKFYFYKYCESDSQYYAFDIRSLNEILKIGNKNPYTLNDFPNSIVLQIKRIIKKLIDNKFDVIVPSIIPKESIVTSTLASTYNKMKFLNIYPDIDKLLKFNITFLFYYLQDMMTSPLLDKFIDKTIYHKVIDIYNIYSRTRLSKSTEKKYQDQILLYILKIINNILDITDDYQHIRALAINEIIHNNYEIFGDNSSSNNNTITTLQQNSNNILNLDDEMENVD</sequence>
<name>A0A381TRR3_9ZZZZ</name>
<dbReference type="PROSITE" id="PS50096">
    <property type="entry name" value="IQ"/>
    <property type="match status" value="1"/>
</dbReference>